<sequence>MMPHVIVKFYSGRSDEDKRAMADGVAAALQETMGYEVANISVSVEEVEKADWMEAVYEPDIVRRQHQLVKRPGYGHLAG</sequence>
<accession>W0A9R7</accession>
<dbReference type="STRING" id="1123269.NX02_07480"/>
<keyword evidence="5" id="KW-1185">Reference proteome</keyword>
<dbReference type="EMBL" id="CP006644">
    <property type="protein sequence ID" value="AHE53222.1"/>
    <property type="molecule type" value="Genomic_DNA"/>
</dbReference>
<dbReference type="RefSeq" id="WP_211258300.1">
    <property type="nucleotide sequence ID" value="NZ_CP006644.1"/>
</dbReference>
<dbReference type="GO" id="GO:0016862">
    <property type="term" value="F:intramolecular oxidoreductase activity, interconverting keto- and enol-groups"/>
    <property type="evidence" value="ECO:0007669"/>
    <property type="project" value="InterPro"/>
</dbReference>
<dbReference type="Pfam" id="PF01361">
    <property type="entry name" value="Tautomerase"/>
    <property type="match status" value="1"/>
</dbReference>
<dbReference type="SUPFAM" id="SSF55331">
    <property type="entry name" value="Tautomerase/MIF"/>
    <property type="match status" value="1"/>
</dbReference>
<proteinExistence type="predicted"/>
<dbReference type="PIRSF" id="PIRSF037799">
    <property type="entry name" value="Tautomer_YdcE_prd"/>
    <property type="match status" value="1"/>
</dbReference>
<evidence type="ECO:0000313" key="5">
    <source>
        <dbReference type="Proteomes" id="UP000018851"/>
    </source>
</evidence>
<organism evidence="4 5">
    <name type="scientific">Sphingomonas sanxanigenens DSM 19645 = NX02</name>
    <dbReference type="NCBI Taxonomy" id="1123269"/>
    <lineage>
        <taxon>Bacteria</taxon>
        <taxon>Pseudomonadati</taxon>
        <taxon>Pseudomonadota</taxon>
        <taxon>Alphaproteobacteria</taxon>
        <taxon>Sphingomonadales</taxon>
        <taxon>Sphingomonadaceae</taxon>
        <taxon>Sphingomonas</taxon>
    </lineage>
</organism>
<dbReference type="AlphaFoldDB" id="W0A9R7"/>
<protein>
    <recommendedName>
        <fullName evidence="3">4-oxalocrotonate tautomerase-like domain-containing protein</fullName>
    </recommendedName>
</protein>
<gene>
    <name evidence="4" type="ORF">NX02_07480</name>
</gene>
<reference evidence="4 5" key="1">
    <citation type="submission" date="2013-07" db="EMBL/GenBank/DDBJ databases">
        <title>Completed genome of Sphingomonas sanxanigenens NX02.</title>
        <authorList>
            <person name="Ma T."/>
            <person name="Huang H."/>
            <person name="Wu M."/>
            <person name="Li X."/>
            <person name="Li G."/>
        </authorList>
    </citation>
    <scope>NUCLEOTIDE SEQUENCE [LARGE SCALE GENOMIC DNA]</scope>
    <source>
        <strain evidence="4 5">NX02</strain>
    </source>
</reference>
<dbReference type="InterPro" id="IPR017284">
    <property type="entry name" value="Tautomerase_PptA"/>
</dbReference>
<dbReference type="InterPro" id="IPR004370">
    <property type="entry name" value="4-OT-like_dom"/>
</dbReference>
<evidence type="ECO:0000256" key="1">
    <source>
        <dbReference type="ARBA" id="ARBA00023235"/>
    </source>
</evidence>
<dbReference type="eggNOG" id="COG1942">
    <property type="taxonomic scope" value="Bacteria"/>
</dbReference>
<evidence type="ECO:0000313" key="4">
    <source>
        <dbReference type="EMBL" id="AHE53222.1"/>
    </source>
</evidence>
<dbReference type="KEGG" id="ssan:NX02_07480"/>
<dbReference type="HOGENOM" id="CLU_183611_0_0_5"/>
<feature type="active site" description="Proton acceptor; via imino nitrogen" evidence="2">
    <location>
        <position position="3"/>
    </location>
</feature>
<feature type="domain" description="4-oxalocrotonate tautomerase-like" evidence="3">
    <location>
        <begin position="3"/>
        <end position="53"/>
    </location>
</feature>
<evidence type="ECO:0000259" key="3">
    <source>
        <dbReference type="Pfam" id="PF01361"/>
    </source>
</evidence>
<name>W0A9R7_9SPHN</name>
<evidence type="ECO:0000256" key="2">
    <source>
        <dbReference type="PIRSR" id="PIRSR037799-1"/>
    </source>
</evidence>
<dbReference type="Proteomes" id="UP000018851">
    <property type="component" value="Chromosome"/>
</dbReference>
<dbReference type="GO" id="GO:0005737">
    <property type="term" value="C:cytoplasm"/>
    <property type="evidence" value="ECO:0007669"/>
    <property type="project" value="InterPro"/>
</dbReference>
<dbReference type="InterPro" id="IPR014347">
    <property type="entry name" value="Tautomerase/MIF_sf"/>
</dbReference>
<dbReference type="PATRIC" id="fig|1123269.5.peg.1455"/>
<keyword evidence="1" id="KW-0413">Isomerase</keyword>
<dbReference type="Gene3D" id="3.30.429.10">
    <property type="entry name" value="Macrophage Migration Inhibitory Factor"/>
    <property type="match status" value="1"/>
</dbReference>